<evidence type="ECO:0000313" key="2">
    <source>
        <dbReference type="Proteomes" id="UP001156882"/>
    </source>
</evidence>
<dbReference type="Gene3D" id="3.30.360.10">
    <property type="entry name" value="Dihydrodipicolinate Reductase, domain 2"/>
    <property type="match status" value="1"/>
</dbReference>
<proteinExistence type="predicted"/>
<protein>
    <recommendedName>
        <fullName evidence="3">Gfo/Idh/MocA-like oxidoreductase C-terminal domain-containing protein</fullName>
    </recommendedName>
</protein>
<comment type="caution">
    <text evidence="1">The sequence shown here is derived from an EMBL/GenBank/DDBJ whole genome shotgun (WGS) entry which is preliminary data.</text>
</comment>
<dbReference type="EMBL" id="BSPC01000027">
    <property type="protein sequence ID" value="GLS20208.1"/>
    <property type="molecule type" value="Genomic_DNA"/>
</dbReference>
<reference evidence="2" key="1">
    <citation type="journal article" date="2019" name="Int. J. Syst. Evol. Microbiol.">
        <title>The Global Catalogue of Microorganisms (GCM) 10K type strain sequencing project: providing services to taxonomists for standard genome sequencing and annotation.</title>
        <authorList>
            <consortium name="The Broad Institute Genomics Platform"/>
            <consortium name="The Broad Institute Genome Sequencing Center for Infectious Disease"/>
            <person name="Wu L."/>
            <person name="Ma J."/>
        </authorList>
    </citation>
    <scope>NUCLEOTIDE SEQUENCE [LARGE SCALE GENOMIC DNA]</scope>
    <source>
        <strain evidence="2">NBRC 101365</strain>
    </source>
</reference>
<keyword evidence="2" id="KW-1185">Reference proteome</keyword>
<organism evidence="1 2">
    <name type="scientific">Labrys miyagiensis</name>
    <dbReference type="NCBI Taxonomy" id="346912"/>
    <lineage>
        <taxon>Bacteria</taxon>
        <taxon>Pseudomonadati</taxon>
        <taxon>Pseudomonadota</taxon>
        <taxon>Alphaproteobacteria</taxon>
        <taxon>Hyphomicrobiales</taxon>
        <taxon>Xanthobacteraceae</taxon>
        <taxon>Labrys</taxon>
    </lineage>
</organism>
<dbReference type="Proteomes" id="UP001156882">
    <property type="component" value="Unassembled WGS sequence"/>
</dbReference>
<sequence>MVGGGTGSPPGEAPRVVTRASPEVRVDGAYATGVPPGHPEAWIEGFAQIYRDTAEQIRVRQQGRRPDPRACLVPTVEDREQGLRFVEAAVASHQEGGLWESL</sequence>
<accession>A0ABQ6CIM2</accession>
<name>A0ABQ6CIM2_9HYPH</name>
<evidence type="ECO:0008006" key="3">
    <source>
        <dbReference type="Google" id="ProtNLM"/>
    </source>
</evidence>
<gene>
    <name evidence="1" type="ORF">GCM10007874_32250</name>
</gene>
<evidence type="ECO:0000313" key="1">
    <source>
        <dbReference type="EMBL" id="GLS20208.1"/>
    </source>
</evidence>